<gene>
    <name evidence="2" type="primary">ccoH</name>
    <name evidence="3" type="ORF">BEL05_04815</name>
    <name evidence="2" type="ORF">TUM3794_28150</name>
</gene>
<evidence type="ECO:0000313" key="2">
    <source>
        <dbReference type="EMBL" id="GIU43162.1"/>
    </source>
</evidence>
<dbReference type="STRING" id="23.BEL05_04815"/>
<evidence type="ECO:0000313" key="3">
    <source>
        <dbReference type="EMBL" id="OEG72303.1"/>
    </source>
</evidence>
<protein>
    <submittedName>
        <fullName evidence="3">Cytochrome C oxidase Cbb3</fullName>
    </submittedName>
</protein>
<reference evidence="3 4" key="1">
    <citation type="submission" date="2016-07" db="EMBL/GenBank/DDBJ databases">
        <title>Whole-genome of two Shewanella species isolated from a digestive organ of sea cucumber Apostichopus japonicus Selenka 1867.</title>
        <authorList>
            <person name="Hong H.-H."/>
            <person name="Choi H."/>
            <person name="Cheon S."/>
            <person name="Oh J.-S."/>
            <person name="Lee H.-G."/>
            <person name="Park C."/>
        </authorList>
    </citation>
    <scope>NUCLEOTIDE SEQUENCE [LARGE SCALE GENOMIC DNA]</scope>
    <source>
        <strain evidence="3 4">CSB03KR</strain>
    </source>
</reference>
<dbReference type="Proteomes" id="UP000773469">
    <property type="component" value="Unassembled WGS sequence"/>
</dbReference>
<keyword evidence="1" id="KW-0472">Membrane</keyword>
<evidence type="ECO:0000313" key="5">
    <source>
        <dbReference type="Proteomes" id="UP000773469"/>
    </source>
</evidence>
<feature type="transmembrane region" description="Helical" evidence="1">
    <location>
        <begin position="12"/>
        <end position="35"/>
    </location>
</feature>
<dbReference type="EMBL" id="MCBT01000048">
    <property type="protein sequence ID" value="OEG72303.1"/>
    <property type="molecule type" value="Genomic_DNA"/>
</dbReference>
<dbReference type="OrthoDB" id="5295180at2"/>
<dbReference type="Pfam" id="PF05751">
    <property type="entry name" value="FixH"/>
    <property type="match status" value="1"/>
</dbReference>
<dbReference type="AlphaFoldDB" id="A0A1E5IQS4"/>
<proteinExistence type="predicted"/>
<accession>A0A1E5IQS4</accession>
<sequence>MNTPQAWYKQFWPWFLIILPLCAVVASINLLFLAIDNKDSLVSEDYYKDGKAINMDLRKIKQAKQLGLQFELTVDDNEVTLTQHGGEPYLAALSVEFFHPTIEKRDFGKVATADGNNVYRIKLDQPITGAWEVRLEGFDRTWRIQQRLELKDDAQYWLN</sequence>
<dbReference type="InterPro" id="IPR008620">
    <property type="entry name" value="FixH"/>
</dbReference>
<comment type="caution">
    <text evidence="3">The sequence shown here is derived from an EMBL/GenBank/DDBJ whole genome shotgun (WGS) entry which is preliminary data.</text>
</comment>
<dbReference type="Proteomes" id="UP000095230">
    <property type="component" value="Unassembled WGS sequence"/>
</dbReference>
<dbReference type="RefSeq" id="WP_028765102.1">
    <property type="nucleotide sequence ID" value="NZ_BPEU01000021.1"/>
</dbReference>
<reference evidence="2 5" key="2">
    <citation type="submission" date="2021-05" db="EMBL/GenBank/DDBJ databases">
        <title>Molecular characterization for Shewanella algae harboring chromosomal blaOXA-55-like strains isolated from clinical and environment sample.</title>
        <authorList>
            <person name="Ohama Y."/>
            <person name="Aoki K."/>
            <person name="Harada S."/>
            <person name="Moriya K."/>
            <person name="Ishii Y."/>
            <person name="Tateda K."/>
        </authorList>
    </citation>
    <scope>NUCLEOTIDE SEQUENCE [LARGE SCALE GENOMIC DNA]</scope>
    <source>
        <strain evidence="2 5">MBTL60-118</strain>
    </source>
</reference>
<keyword evidence="5" id="KW-1185">Reference proteome</keyword>
<keyword evidence="1" id="KW-1133">Transmembrane helix</keyword>
<organism evidence="3 4">
    <name type="scientific">Shewanella colwelliana</name>
    <name type="common">Alteromonas colwelliana</name>
    <dbReference type="NCBI Taxonomy" id="23"/>
    <lineage>
        <taxon>Bacteria</taxon>
        <taxon>Pseudomonadati</taxon>
        <taxon>Pseudomonadota</taxon>
        <taxon>Gammaproteobacteria</taxon>
        <taxon>Alteromonadales</taxon>
        <taxon>Shewanellaceae</taxon>
        <taxon>Shewanella</taxon>
    </lineage>
</organism>
<evidence type="ECO:0000313" key="4">
    <source>
        <dbReference type="Proteomes" id="UP000095230"/>
    </source>
</evidence>
<keyword evidence="1" id="KW-0812">Transmembrane</keyword>
<evidence type="ECO:0000256" key="1">
    <source>
        <dbReference type="SAM" id="Phobius"/>
    </source>
</evidence>
<name>A0A1E5IQS4_SHECO</name>
<dbReference type="EMBL" id="BPEU01000021">
    <property type="protein sequence ID" value="GIU43162.1"/>
    <property type="molecule type" value="Genomic_DNA"/>
</dbReference>